<organism evidence="1">
    <name type="scientific">Rhizophora mucronata</name>
    <name type="common">Asiatic mangrove</name>
    <dbReference type="NCBI Taxonomy" id="61149"/>
    <lineage>
        <taxon>Eukaryota</taxon>
        <taxon>Viridiplantae</taxon>
        <taxon>Streptophyta</taxon>
        <taxon>Embryophyta</taxon>
        <taxon>Tracheophyta</taxon>
        <taxon>Spermatophyta</taxon>
        <taxon>Magnoliopsida</taxon>
        <taxon>eudicotyledons</taxon>
        <taxon>Gunneridae</taxon>
        <taxon>Pentapetalae</taxon>
        <taxon>rosids</taxon>
        <taxon>fabids</taxon>
        <taxon>Malpighiales</taxon>
        <taxon>Rhizophoraceae</taxon>
        <taxon>Rhizophora</taxon>
    </lineage>
</organism>
<evidence type="ECO:0000313" key="1">
    <source>
        <dbReference type="EMBL" id="MBX51406.1"/>
    </source>
</evidence>
<dbReference type="AlphaFoldDB" id="A0A2P2P9F7"/>
<name>A0A2P2P9F7_RHIMU</name>
<protein>
    <submittedName>
        <fullName evidence="1">Uncharacterized protein</fullName>
    </submittedName>
</protein>
<dbReference type="EMBL" id="GGEC01070922">
    <property type="protein sequence ID" value="MBX51406.1"/>
    <property type="molecule type" value="Transcribed_RNA"/>
</dbReference>
<accession>A0A2P2P9F7</accession>
<reference evidence="1" key="1">
    <citation type="submission" date="2018-02" db="EMBL/GenBank/DDBJ databases">
        <title>Rhizophora mucronata_Transcriptome.</title>
        <authorList>
            <person name="Meera S.P."/>
            <person name="Sreeshan A."/>
            <person name="Augustine A."/>
        </authorList>
    </citation>
    <scope>NUCLEOTIDE SEQUENCE</scope>
    <source>
        <tissue evidence="1">Leaf</tissue>
    </source>
</reference>
<sequence>MFWSSTLTLSHPFDQTQAPHLPEHKVKEGQNFSCRPNGGNFDFLFSIVSCVCVHLTMKPLFFNLSCILFGGMDSFLHVNAISPKN</sequence>
<proteinExistence type="predicted"/>